<dbReference type="AlphaFoldDB" id="A0A1Q3A7D4"/>
<evidence type="ECO:0000313" key="2">
    <source>
        <dbReference type="EMBL" id="GAV51622.1"/>
    </source>
</evidence>
<feature type="compositionally biased region" description="Polar residues" evidence="1">
    <location>
        <begin position="65"/>
        <end position="87"/>
    </location>
</feature>
<evidence type="ECO:0000313" key="3">
    <source>
        <dbReference type="Proteomes" id="UP000187013"/>
    </source>
</evidence>
<protein>
    <submittedName>
        <fullName evidence="2">Uncharacterized protein</fullName>
    </submittedName>
</protein>
<dbReference type="Proteomes" id="UP000187013">
    <property type="component" value="Unassembled WGS sequence"/>
</dbReference>
<feature type="compositionally biased region" description="Basic and acidic residues" evidence="1">
    <location>
        <begin position="88"/>
        <end position="111"/>
    </location>
</feature>
<sequence>MQGMPSREQKYIQRGKSLKHYIAKLRNAFKNNKIVCMAKKDLEAVLEEKEKPSSNRFNRPRKRSLTNANKATSTTPTRMETQPAKTQDSPEWKRQKKTSRDHGKAKLDQNGRKRHNARIIRNSLASEQSKSSHEHAGRTPSRCPKNPKPHGKKTHLEEVKNLTLDDIQEHPMLQQELTARIDGSYIQFHLVGVDPKLLLQGPPAITTEPMPSLIWPYD</sequence>
<organism evidence="2 3">
    <name type="scientific">Zygosaccharomyces rouxii</name>
    <dbReference type="NCBI Taxonomy" id="4956"/>
    <lineage>
        <taxon>Eukaryota</taxon>
        <taxon>Fungi</taxon>
        <taxon>Dikarya</taxon>
        <taxon>Ascomycota</taxon>
        <taxon>Saccharomycotina</taxon>
        <taxon>Saccharomycetes</taxon>
        <taxon>Saccharomycetales</taxon>
        <taxon>Saccharomycetaceae</taxon>
        <taxon>Zygosaccharomyces</taxon>
    </lineage>
</organism>
<name>A0A1Q3A7D4_ZYGRO</name>
<dbReference type="OrthoDB" id="10511621at2759"/>
<feature type="region of interest" description="Disordered" evidence="1">
    <location>
        <begin position="47"/>
        <end position="153"/>
    </location>
</feature>
<gene>
    <name evidence="2" type="ORF">ZYGR_0AF00930</name>
</gene>
<comment type="caution">
    <text evidence="2">The sequence shown here is derived from an EMBL/GenBank/DDBJ whole genome shotgun (WGS) entry which is preliminary data.</text>
</comment>
<proteinExistence type="predicted"/>
<accession>A0A1Q3A7D4</accession>
<reference evidence="2 3" key="1">
    <citation type="submission" date="2016-08" db="EMBL/GenBank/DDBJ databases">
        <title>Draft genome sequence of allopolyploid Zygosaccharomyces rouxii.</title>
        <authorList>
            <person name="Watanabe J."/>
            <person name="Uehara K."/>
            <person name="Mogi Y."/>
            <person name="Tsukioka Y."/>
        </authorList>
    </citation>
    <scope>NUCLEOTIDE SEQUENCE [LARGE SCALE GENOMIC DNA]</scope>
    <source>
        <strain evidence="2 3">NBRC 110957</strain>
    </source>
</reference>
<evidence type="ECO:0000256" key="1">
    <source>
        <dbReference type="SAM" id="MobiDB-lite"/>
    </source>
</evidence>
<dbReference type="EMBL" id="BDGX01000032">
    <property type="protein sequence ID" value="GAV51622.1"/>
    <property type="molecule type" value="Genomic_DNA"/>
</dbReference>